<dbReference type="AlphaFoldDB" id="A0AAU8GXV2"/>
<protein>
    <recommendedName>
        <fullName evidence="2">Nuclear transport factor 2 family protein</fullName>
    </recommendedName>
</protein>
<dbReference type="EMBL" id="CP144373">
    <property type="protein sequence ID" value="XCH46893.1"/>
    <property type="molecule type" value="Genomic_DNA"/>
</dbReference>
<organism evidence="1">
    <name type="scientific">Thermodesulfovibrio autotrophicus</name>
    <dbReference type="NCBI Taxonomy" id="3118333"/>
    <lineage>
        <taxon>Bacteria</taxon>
        <taxon>Pseudomonadati</taxon>
        <taxon>Nitrospirota</taxon>
        <taxon>Thermodesulfovibrionia</taxon>
        <taxon>Thermodesulfovibrionales</taxon>
        <taxon>Thermodesulfovibrionaceae</taxon>
        <taxon>Thermodesulfovibrio</taxon>
    </lineage>
</organism>
<dbReference type="KEGG" id="taut:V4D30_01110"/>
<sequence>MKTRNVNNINDNGLADFLRDWNPDNPDGRLFNGDGEEIVGEKKREIMNLFKQYMLSGSHIHTCKIVSLDRYKRKKEKK</sequence>
<name>A0AAU8GXV2_9BACT</name>
<gene>
    <name evidence="1" type="ORF">V4D30_01110</name>
</gene>
<dbReference type="RefSeq" id="WP_353684418.1">
    <property type="nucleotide sequence ID" value="NZ_CP144373.1"/>
</dbReference>
<reference evidence="1" key="1">
    <citation type="submission" date="2024-01" db="EMBL/GenBank/DDBJ databases">
        <title>The first autotrophic representatives of the genus Thermodesulfovibrio.</title>
        <authorList>
            <person name="Maltseva A.I."/>
            <person name="Elcheninov A.G."/>
            <person name="Kublanov I.V."/>
            <person name="Lebedinsky A.V."/>
            <person name="Frolov E.N."/>
        </authorList>
    </citation>
    <scope>NUCLEOTIDE SEQUENCE</scope>
    <source>
        <strain evidence="1">3907-1M</strain>
    </source>
</reference>
<evidence type="ECO:0000313" key="1">
    <source>
        <dbReference type="EMBL" id="XCH46893.1"/>
    </source>
</evidence>
<proteinExistence type="predicted"/>
<evidence type="ECO:0008006" key="2">
    <source>
        <dbReference type="Google" id="ProtNLM"/>
    </source>
</evidence>
<accession>A0AAU8GXV2</accession>